<evidence type="ECO:0000256" key="2">
    <source>
        <dbReference type="ARBA" id="ARBA00022857"/>
    </source>
</evidence>
<dbReference type="AlphaFoldDB" id="A0A165X8T9"/>
<dbReference type="PANTHER" id="PTHR24320:SF282">
    <property type="entry name" value="WW DOMAIN-CONTAINING OXIDOREDUCTASE"/>
    <property type="match status" value="1"/>
</dbReference>
<keyword evidence="2" id="KW-0521">NADP</keyword>
<dbReference type="OrthoDB" id="191139at2759"/>
<sequence length="326" mass="35787">MGFVFSKSFVPENDLPSLDGKVILVTGGNAGIGLYTILHLARRGATVYMGARNESKATGAIAQLESPSLQIGTGRVIYHHLDLSDPRLAKKSAEAFKARETRLDVLINNAASMSDPYEITKDGVQQIVVTNHISPFVLTNELLPFMKKTAEESDSDVRIVNVSSHAHTFPATKDIVFNSKEALNNRFGESVSERFKRYGFTKIMNILHIDELQRRLTAEDVPIICISLHPGSVSTPGVIEGAKKVFPFPTLVERFISLFFMTPAAGGVTPAFAAAAPIVRQNADKYKGAYLEPYGRFGAKRKEVQSESLGKELWNTTENIVAEMDI</sequence>
<protein>
    <submittedName>
        <fullName evidence="4">NAD(P)-binding protein</fullName>
    </submittedName>
</protein>
<dbReference type="InterPro" id="IPR036291">
    <property type="entry name" value="NAD(P)-bd_dom_sf"/>
</dbReference>
<evidence type="ECO:0000313" key="4">
    <source>
        <dbReference type="EMBL" id="KZT31946.1"/>
    </source>
</evidence>
<dbReference type="EMBL" id="KV428421">
    <property type="protein sequence ID" value="KZT31946.1"/>
    <property type="molecule type" value="Genomic_DNA"/>
</dbReference>
<comment type="similarity">
    <text evidence="1">Belongs to the short-chain dehydrogenases/reductases (SDR) family.</text>
</comment>
<dbReference type="STRING" id="1314776.A0A165X8T9"/>
<proteinExistence type="inferred from homology"/>
<dbReference type="PANTHER" id="PTHR24320">
    <property type="entry name" value="RETINOL DEHYDROGENASE"/>
    <property type="match status" value="1"/>
</dbReference>
<keyword evidence="5" id="KW-1185">Reference proteome</keyword>
<dbReference type="Pfam" id="PF00106">
    <property type="entry name" value="adh_short"/>
    <property type="match status" value="1"/>
</dbReference>
<dbReference type="Gene3D" id="3.40.50.720">
    <property type="entry name" value="NAD(P)-binding Rossmann-like Domain"/>
    <property type="match status" value="1"/>
</dbReference>
<dbReference type="GO" id="GO:0016491">
    <property type="term" value="F:oxidoreductase activity"/>
    <property type="evidence" value="ECO:0007669"/>
    <property type="project" value="UniProtKB-KW"/>
</dbReference>
<evidence type="ECO:0000256" key="1">
    <source>
        <dbReference type="ARBA" id="ARBA00006484"/>
    </source>
</evidence>
<evidence type="ECO:0000313" key="5">
    <source>
        <dbReference type="Proteomes" id="UP000076798"/>
    </source>
</evidence>
<dbReference type="SUPFAM" id="SSF51735">
    <property type="entry name" value="NAD(P)-binding Rossmann-fold domains"/>
    <property type="match status" value="1"/>
</dbReference>
<reference evidence="4 5" key="1">
    <citation type="journal article" date="2016" name="Mol. Biol. Evol.">
        <title>Comparative Genomics of Early-Diverging Mushroom-Forming Fungi Provides Insights into the Origins of Lignocellulose Decay Capabilities.</title>
        <authorList>
            <person name="Nagy L.G."/>
            <person name="Riley R."/>
            <person name="Tritt A."/>
            <person name="Adam C."/>
            <person name="Daum C."/>
            <person name="Floudas D."/>
            <person name="Sun H."/>
            <person name="Yadav J.S."/>
            <person name="Pangilinan J."/>
            <person name="Larsson K.H."/>
            <person name="Matsuura K."/>
            <person name="Barry K."/>
            <person name="Labutti K."/>
            <person name="Kuo R."/>
            <person name="Ohm R.A."/>
            <person name="Bhattacharya S.S."/>
            <person name="Shirouzu T."/>
            <person name="Yoshinaga Y."/>
            <person name="Martin F.M."/>
            <person name="Grigoriev I.V."/>
            <person name="Hibbett D.S."/>
        </authorList>
    </citation>
    <scope>NUCLEOTIDE SEQUENCE [LARGE SCALE GENOMIC DNA]</scope>
    <source>
        <strain evidence="4 5">HHB10207 ss-3</strain>
    </source>
</reference>
<organism evidence="4 5">
    <name type="scientific">Sistotremastrum suecicum HHB10207 ss-3</name>
    <dbReference type="NCBI Taxonomy" id="1314776"/>
    <lineage>
        <taxon>Eukaryota</taxon>
        <taxon>Fungi</taxon>
        <taxon>Dikarya</taxon>
        <taxon>Basidiomycota</taxon>
        <taxon>Agaricomycotina</taxon>
        <taxon>Agaricomycetes</taxon>
        <taxon>Sistotremastrales</taxon>
        <taxon>Sistotremastraceae</taxon>
        <taxon>Sistotremastrum</taxon>
    </lineage>
</organism>
<gene>
    <name evidence="4" type="ORF">SISSUDRAFT_1056120</name>
</gene>
<evidence type="ECO:0000256" key="3">
    <source>
        <dbReference type="ARBA" id="ARBA00023002"/>
    </source>
</evidence>
<dbReference type="InterPro" id="IPR002347">
    <property type="entry name" value="SDR_fam"/>
</dbReference>
<accession>A0A165X8T9</accession>
<keyword evidence="3" id="KW-0560">Oxidoreductase</keyword>
<dbReference type="PRINTS" id="PR00081">
    <property type="entry name" value="GDHRDH"/>
</dbReference>
<name>A0A165X8T9_9AGAM</name>
<dbReference type="Proteomes" id="UP000076798">
    <property type="component" value="Unassembled WGS sequence"/>
</dbReference>